<gene>
    <name evidence="1" type="ORF">ACFQJ6_07950</name>
</gene>
<protein>
    <submittedName>
        <fullName evidence="1">Uncharacterized protein</fullName>
    </submittedName>
</protein>
<sequence length="88" mass="9077">MAVLYYLEGLQPFTRLHAKPLVAAIPLAAVALGVKAAVSGAAAPVVGSVAGLVAYAKSLQLLGFTQVERRLGATLVSRYREALADARG</sequence>
<organism evidence="1 2">
    <name type="scientific">Halorussus caseinilyticus</name>
    <dbReference type="NCBI Taxonomy" id="3034025"/>
    <lineage>
        <taxon>Archaea</taxon>
        <taxon>Methanobacteriati</taxon>
        <taxon>Methanobacteriota</taxon>
        <taxon>Stenosarchaea group</taxon>
        <taxon>Halobacteria</taxon>
        <taxon>Halobacteriales</taxon>
        <taxon>Haladaptataceae</taxon>
        <taxon>Halorussus</taxon>
    </lineage>
</organism>
<keyword evidence="2" id="KW-1185">Reference proteome</keyword>
<comment type="caution">
    <text evidence="1">The sequence shown here is derived from an EMBL/GenBank/DDBJ whole genome shotgun (WGS) entry which is preliminary data.</text>
</comment>
<proteinExistence type="predicted"/>
<accession>A0ABD5WHW4</accession>
<dbReference type="RefSeq" id="WP_382209423.1">
    <property type="nucleotide sequence ID" value="NZ_JBHSZH010000005.1"/>
</dbReference>
<evidence type="ECO:0000313" key="2">
    <source>
        <dbReference type="Proteomes" id="UP001596407"/>
    </source>
</evidence>
<evidence type="ECO:0000313" key="1">
    <source>
        <dbReference type="EMBL" id="MFC7080056.1"/>
    </source>
</evidence>
<dbReference type="Proteomes" id="UP001596407">
    <property type="component" value="Unassembled WGS sequence"/>
</dbReference>
<dbReference type="AlphaFoldDB" id="A0ABD5WHW4"/>
<name>A0ABD5WHW4_9EURY</name>
<dbReference type="EMBL" id="JBHSZH010000005">
    <property type="protein sequence ID" value="MFC7080056.1"/>
    <property type="molecule type" value="Genomic_DNA"/>
</dbReference>
<reference evidence="1 2" key="1">
    <citation type="journal article" date="2019" name="Int. J. Syst. Evol. Microbiol.">
        <title>The Global Catalogue of Microorganisms (GCM) 10K type strain sequencing project: providing services to taxonomists for standard genome sequencing and annotation.</title>
        <authorList>
            <consortium name="The Broad Institute Genomics Platform"/>
            <consortium name="The Broad Institute Genome Sequencing Center for Infectious Disease"/>
            <person name="Wu L."/>
            <person name="Ma J."/>
        </authorList>
    </citation>
    <scope>NUCLEOTIDE SEQUENCE [LARGE SCALE GENOMIC DNA]</scope>
    <source>
        <strain evidence="1 2">DT72</strain>
    </source>
</reference>